<evidence type="ECO:0000259" key="2">
    <source>
        <dbReference type="Pfam" id="PF04248"/>
    </source>
</evidence>
<dbReference type="PANTHER" id="PTHR43058">
    <property type="entry name" value="SLR0655 PROTEIN"/>
    <property type="match status" value="1"/>
</dbReference>
<dbReference type="Proteomes" id="UP001442494">
    <property type="component" value="Unassembled WGS sequence"/>
</dbReference>
<reference evidence="3 4" key="1">
    <citation type="submission" date="2022-04" db="EMBL/GenBank/DDBJ databases">
        <title>Positive selection, recombination, and allopatry shape intraspecific diversity of widespread and dominant cyanobacteria.</title>
        <authorList>
            <person name="Wei J."/>
            <person name="Shu W."/>
            <person name="Hu C."/>
        </authorList>
    </citation>
    <scope>NUCLEOTIDE SEQUENCE [LARGE SCALE GENOMIC DNA]</scope>
    <source>
        <strain evidence="3 4">GB2-A5</strain>
    </source>
</reference>
<dbReference type="Gene3D" id="2.170.150.40">
    <property type="entry name" value="Domain of unknown function (DUF427)"/>
    <property type="match status" value="1"/>
</dbReference>
<dbReference type="EMBL" id="JAMPKK010000050">
    <property type="protein sequence ID" value="MEP0866770.1"/>
    <property type="molecule type" value="Genomic_DNA"/>
</dbReference>
<organism evidence="3 4">
    <name type="scientific">Funiculus sociatus GB2-A5</name>
    <dbReference type="NCBI Taxonomy" id="2933946"/>
    <lineage>
        <taxon>Bacteria</taxon>
        <taxon>Bacillati</taxon>
        <taxon>Cyanobacteriota</taxon>
        <taxon>Cyanophyceae</taxon>
        <taxon>Coleofasciculales</taxon>
        <taxon>Coleofasciculaceae</taxon>
        <taxon>Funiculus</taxon>
    </lineage>
</organism>
<evidence type="ECO:0000256" key="1">
    <source>
        <dbReference type="SAM" id="MobiDB-lite"/>
    </source>
</evidence>
<accession>A0ABV0JTJ2</accession>
<dbReference type="PANTHER" id="PTHR43058:SF1">
    <property type="entry name" value="DUF427 DOMAIN-CONTAINING PROTEIN"/>
    <property type="match status" value="1"/>
</dbReference>
<evidence type="ECO:0000313" key="3">
    <source>
        <dbReference type="EMBL" id="MEP0866770.1"/>
    </source>
</evidence>
<proteinExistence type="predicted"/>
<gene>
    <name evidence="3" type="ORF">NDI37_20150</name>
</gene>
<evidence type="ECO:0000313" key="4">
    <source>
        <dbReference type="Proteomes" id="UP001442494"/>
    </source>
</evidence>
<protein>
    <submittedName>
        <fullName evidence="3">DUF427 domain-containing protein</fullName>
    </submittedName>
</protein>
<comment type="caution">
    <text evidence="3">The sequence shown here is derived from an EMBL/GenBank/DDBJ whole genome shotgun (WGS) entry which is preliminary data.</text>
</comment>
<dbReference type="Pfam" id="PF04248">
    <property type="entry name" value="NTP_transf_9"/>
    <property type="match status" value="1"/>
</dbReference>
<feature type="domain" description="DUF427" evidence="2">
    <location>
        <begin position="31"/>
        <end position="122"/>
    </location>
</feature>
<dbReference type="RefSeq" id="WP_190425385.1">
    <property type="nucleotide sequence ID" value="NZ_JAMPKK010000050.1"/>
</dbReference>
<dbReference type="InterPro" id="IPR007361">
    <property type="entry name" value="DUF427"/>
</dbReference>
<sequence length="164" mass="18302">MKRDRIPPGPGQESVWDYPRPPRLEETPKHIQIVFNGVAIADTHKAQRVLETSHPPVYYLPPEDIKMEYLVGATKGSFCEWKGSAIYYTVSVGDKQAPNAAWGYPNPTPTFAAIKDYIAFYAQMMDACYVDGEKVQPQPGGFYGGWITSDIVGPFKGEPGTWGW</sequence>
<name>A0ABV0JTJ2_9CYAN</name>
<dbReference type="InterPro" id="IPR038694">
    <property type="entry name" value="DUF427_sf"/>
</dbReference>
<feature type="region of interest" description="Disordered" evidence="1">
    <location>
        <begin position="1"/>
        <end position="21"/>
    </location>
</feature>
<keyword evidence="4" id="KW-1185">Reference proteome</keyword>